<dbReference type="PANTHER" id="PTHR42693:SF53">
    <property type="entry name" value="ENDO-4-O-SULFATASE"/>
    <property type="match status" value="1"/>
</dbReference>
<keyword evidence="3" id="KW-0732">Signal</keyword>
<dbReference type="Gene3D" id="3.40.720.10">
    <property type="entry name" value="Alkaline Phosphatase, subunit A"/>
    <property type="match status" value="1"/>
</dbReference>
<name>A0A7W9SQX7_ARMRO</name>
<evidence type="ECO:0000313" key="6">
    <source>
        <dbReference type="Proteomes" id="UP000520814"/>
    </source>
</evidence>
<dbReference type="RefSeq" id="WP_184196455.1">
    <property type="nucleotide sequence ID" value="NZ_JACHGW010000002.1"/>
</dbReference>
<dbReference type="InterPro" id="IPR000917">
    <property type="entry name" value="Sulfatase_N"/>
</dbReference>
<feature type="signal peptide" evidence="3">
    <location>
        <begin position="1"/>
        <end position="19"/>
    </location>
</feature>
<sequence length="511" mass="56289">MKYTAFLLLALLAALPVAAQPTTKPNIVFILADDLGYGDVGCYNAEAKVATPNVDRLAREGMRFTDAHAPSTVCTPSRYSLLTGRLAFRIPYRSVFEGVGGPCLIKEDQLTLPQLLRNQGYTTAMTGKWHVGLTFFDKDGKHITKGGIDGVRQIDYSRAIPDSPIHRGFDSFFGTACCPATDYLYAFIDGDRIPVPPTGMLDKSKLPKHPYADDNRMGMIAPGYDLEEVDTVFLQKSQAFLEQHQKNNPKKPFFLFHSMNAVHLPSFAAKRFQGSTKAGPHGDFIHEMDEVVGELMKTLKRLGLDKNTVVMFSSDNGPETTSVAHMRADYGHDGARPWRGVKRDQWEGGHRVPFIVRWPGKIAPGSKSEQTVCLTDVMATCAAIVGTPLPDNSAQDSFDLLPLLRGDKSGGVVRPYTLHQTISLALAIRKGPWKYLDHKGSGGNNYDNPQLKPYALPDTAPEAPGQLYNLETDPGETTNLYYKYPELVKELKALLESSKAQGRSTAKRANP</sequence>
<gene>
    <name evidence="5" type="ORF">HNQ39_002606</name>
</gene>
<dbReference type="AlphaFoldDB" id="A0A7W9SQX7"/>
<dbReference type="GO" id="GO:0004065">
    <property type="term" value="F:arylsulfatase activity"/>
    <property type="evidence" value="ECO:0007669"/>
    <property type="project" value="TreeGrafter"/>
</dbReference>
<comment type="caution">
    <text evidence="5">The sequence shown here is derived from an EMBL/GenBank/DDBJ whole genome shotgun (WGS) entry which is preliminary data.</text>
</comment>
<evidence type="ECO:0000256" key="2">
    <source>
        <dbReference type="ARBA" id="ARBA00022801"/>
    </source>
</evidence>
<evidence type="ECO:0000256" key="1">
    <source>
        <dbReference type="ARBA" id="ARBA00008779"/>
    </source>
</evidence>
<dbReference type="InterPro" id="IPR050738">
    <property type="entry name" value="Sulfatase"/>
</dbReference>
<evidence type="ECO:0000259" key="4">
    <source>
        <dbReference type="Pfam" id="PF00884"/>
    </source>
</evidence>
<keyword evidence="2" id="KW-0378">Hydrolase</keyword>
<dbReference type="SUPFAM" id="SSF53649">
    <property type="entry name" value="Alkaline phosphatase-like"/>
    <property type="match status" value="1"/>
</dbReference>
<comment type="similarity">
    <text evidence="1">Belongs to the sulfatase family.</text>
</comment>
<dbReference type="CDD" id="cd16143">
    <property type="entry name" value="ARS_like"/>
    <property type="match status" value="1"/>
</dbReference>
<protein>
    <submittedName>
        <fullName evidence="5">Arylsulfatase A-like enzyme</fullName>
    </submittedName>
</protein>
<dbReference type="Proteomes" id="UP000520814">
    <property type="component" value="Unassembled WGS sequence"/>
</dbReference>
<feature type="domain" description="Sulfatase N-terminal" evidence="4">
    <location>
        <begin position="25"/>
        <end position="386"/>
    </location>
</feature>
<dbReference type="PANTHER" id="PTHR42693">
    <property type="entry name" value="ARYLSULFATASE FAMILY MEMBER"/>
    <property type="match status" value="1"/>
</dbReference>
<dbReference type="EMBL" id="JACHGW010000002">
    <property type="protein sequence ID" value="MBB6050815.1"/>
    <property type="molecule type" value="Genomic_DNA"/>
</dbReference>
<proteinExistence type="inferred from homology"/>
<feature type="chain" id="PRO_5031201110" evidence="3">
    <location>
        <begin position="20"/>
        <end position="511"/>
    </location>
</feature>
<evidence type="ECO:0000313" key="5">
    <source>
        <dbReference type="EMBL" id="MBB6050815.1"/>
    </source>
</evidence>
<dbReference type="InterPro" id="IPR017850">
    <property type="entry name" value="Alkaline_phosphatase_core_sf"/>
</dbReference>
<dbReference type="Gene3D" id="3.30.1120.10">
    <property type="match status" value="1"/>
</dbReference>
<evidence type="ECO:0000256" key="3">
    <source>
        <dbReference type="SAM" id="SignalP"/>
    </source>
</evidence>
<dbReference type="Pfam" id="PF00884">
    <property type="entry name" value="Sulfatase"/>
    <property type="match status" value="1"/>
</dbReference>
<accession>A0A7W9SQX7</accession>
<reference evidence="5 6" key="1">
    <citation type="submission" date="2020-08" db="EMBL/GenBank/DDBJ databases">
        <title>Genomic Encyclopedia of Type Strains, Phase IV (KMG-IV): sequencing the most valuable type-strain genomes for metagenomic binning, comparative biology and taxonomic classification.</title>
        <authorList>
            <person name="Goeker M."/>
        </authorList>
    </citation>
    <scope>NUCLEOTIDE SEQUENCE [LARGE SCALE GENOMIC DNA]</scope>
    <source>
        <strain evidence="5 6">DSM 23562</strain>
    </source>
</reference>
<keyword evidence="6" id="KW-1185">Reference proteome</keyword>
<organism evidence="5 6">
    <name type="scientific">Armatimonas rosea</name>
    <dbReference type="NCBI Taxonomy" id="685828"/>
    <lineage>
        <taxon>Bacteria</taxon>
        <taxon>Bacillati</taxon>
        <taxon>Armatimonadota</taxon>
        <taxon>Armatimonadia</taxon>
        <taxon>Armatimonadales</taxon>
        <taxon>Armatimonadaceae</taxon>
        <taxon>Armatimonas</taxon>
    </lineage>
</organism>